<dbReference type="PANTHER" id="PTHR21310">
    <property type="entry name" value="AMINOGLYCOSIDE PHOSPHOTRANSFERASE-RELATED-RELATED"/>
    <property type="match status" value="1"/>
</dbReference>
<accession>A0A852Z8J7</accession>
<dbReference type="Proteomes" id="UP000579605">
    <property type="component" value="Unassembled WGS sequence"/>
</dbReference>
<dbReference type="GO" id="GO:0016301">
    <property type="term" value="F:kinase activity"/>
    <property type="evidence" value="ECO:0007669"/>
    <property type="project" value="UniProtKB-KW"/>
</dbReference>
<reference evidence="2 3" key="1">
    <citation type="submission" date="2020-07" db="EMBL/GenBank/DDBJ databases">
        <title>Sequencing the genomes of 1000 actinobacteria strains.</title>
        <authorList>
            <person name="Klenk H.-P."/>
        </authorList>
    </citation>
    <scope>NUCLEOTIDE SEQUENCE [LARGE SCALE GENOMIC DNA]</scope>
    <source>
        <strain evidence="2 3">DSM 18448</strain>
    </source>
</reference>
<dbReference type="Gene3D" id="3.30.200.20">
    <property type="entry name" value="Phosphorylase Kinase, domain 1"/>
    <property type="match status" value="1"/>
</dbReference>
<evidence type="ECO:0000313" key="2">
    <source>
        <dbReference type="EMBL" id="NYH88693.1"/>
    </source>
</evidence>
<name>A0A852Z8J7_9ACTN</name>
<feature type="domain" description="Aminoglycoside phosphotransferase" evidence="1">
    <location>
        <begin position="35"/>
        <end position="233"/>
    </location>
</feature>
<gene>
    <name evidence="2" type="ORF">F4554_001331</name>
</gene>
<keyword evidence="2" id="KW-0808">Transferase</keyword>
<dbReference type="RefSeq" id="WP_179786556.1">
    <property type="nucleotide sequence ID" value="NZ_BAAARR010000022.1"/>
</dbReference>
<organism evidence="2 3">
    <name type="scientific">Actinopolymorpha rutila</name>
    <dbReference type="NCBI Taxonomy" id="446787"/>
    <lineage>
        <taxon>Bacteria</taxon>
        <taxon>Bacillati</taxon>
        <taxon>Actinomycetota</taxon>
        <taxon>Actinomycetes</taxon>
        <taxon>Propionibacteriales</taxon>
        <taxon>Actinopolymorphaceae</taxon>
        <taxon>Actinopolymorpha</taxon>
    </lineage>
</organism>
<dbReference type="InterPro" id="IPR051678">
    <property type="entry name" value="AGP_Transferase"/>
</dbReference>
<dbReference type="SUPFAM" id="SSF56112">
    <property type="entry name" value="Protein kinase-like (PK-like)"/>
    <property type="match status" value="1"/>
</dbReference>
<dbReference type="EMBL" id="JACBZH010000001">
    <property type="protein sequence ID" value="NYH88693.1"/>
    <property type="molecule type" value="Genomic_DNA"/>
</dbReference>
<dbReference type="AlphaFoldDB" id="A0A852Z8J7"/>
<dbReference type="Gene3D" id="3.90.1200.10">
    <property type="match status" value="1"/>
</dbReference>
<evidence type="ECO:0000313" key="3">
    <source>
        <dbReference type="Proteomes" id="UP000579605"/>
    </source>
</evidence>
<keyword evidence="3" id="KW-1185">Reference proteome</keyword>
<dbReference type="InterPro" id="IPR011009">
    <property type="entry name" value="Kinase-like_dom_sf"/>
</dbReference>
<dbReference type="Pfam" id="PF01636">
    <property type="entry name" value="APH"/>
    <property type="match status" value="1"/>
</dbReference>
<comment type="caution">
    <text evidence="2">The sequence shown here is derived from an EMBL/GenBank/DDBJ whole genome shotgun (WGS) entry which is preliminary data.</text>
</comment>
<dbReference type="InterPro" id="IPR002575">
    <property type="entry name" value="Aminoglycoside_PTrfase"/>
</dbReference>
<keyword evidence="2" id="KW-0418">Kinase</keyword>
<proteinExistence type="predicted"/>
<evidence type="ECO:0000259" key="1">
    <source>
        <dbReference type="Pfam" id="PF01636"/>
    </source>
</evidence>
<protein>
    <submittedName>
        <fullName evidence="2">Aminoglycoside phosphotransferase (APT) family kinase protein</fullName>
    </submittedName>
</protein>
<sequence>MSGSDHILGPFAEHVHALAAHYGTPRGDVSPVPEQGQVNFTVFLGDDLVLRLPRKQAYEIRLAKEAAVIPVAQRAGVPTASLVRYDASRAVVDVPYMILERLRGHTLGERGYEPEASGRAHASLGELLATLHKVRMKDVGPLAGVEQRPALLPGPLVDWLIDAGELGRTQGRWLLDWLAFLESHSAPVAEPVLVHGDVSPSNLFVDGEGEVGALIDWGSAHWGDPLRDLVDLPIRALPDLLVGYRTAGRSTGAAGHVRDDDASLEAGALRWHILIALAKLQKGPSTSERRNWSAPKQARFLEILRFLGSGPPSPWPQLVLPA</sequence>
<dbReference type="PANTHER" id="PTHR21310:SF15">
    <property type="entry name" value="AMINOGLYCOSIDE PHOSPHOTRANSFERASE DOMAIN-CONTAINING PROTEIN"/>
    <property type="match status" value="1"/>
</dbReference>